<gene>
    <name evidence="10" type="ORF">APUTEX25_004885</name>
    <name evidence="9" type="ORF">F751_6400</name>
    <name evidence="8" type="ORF">g.4027</name>
</gene>
<keyword evidence="2" id="KW-0349">Heme</keyword>
<dbReference type="GO" id="GO:0016020">
    <property type="term" value="C:membrane"/>
    <property type="evidence" value="ECO:0007669"/>
    <property type="project" value="UniProtKB-SubCell"/>
</dbReference>
<evidence type="ECO:0000256" key="4">
    <source>
        <dbReference type="ARBA" id="ARBA00022723"/>
    </source>
</evidence>
<keyword evidence="6" id="KW-0408">Iron</keyword>
<dbReference type="STRING" id="3075.A0A087SAY7"/>
<evidence type="ECO:0000256" key="7">
    <source>
        <dbReference type="ARBA" id="ARBA00023136"/>
    </source>
</evidence>
<keyword evidence="4" id="KW-0479">Metal-binding</keyword>
<proteinExistence type="predicted"/>
<evidence type="ECO:0000313" key="11">
    <source>
        <dbReference type="Proteomes" id="UP000028924"/>
    </source>
</evidence>
<dbReference type="SUPFAM" id="SSF81343">
    <property type="entry name" value="Fumarate reductase respiratory complex transmembrane subunits"/>
    <property type="match status" value="1"/>
</dbReference>
<accession>A0A087SAY7</accession>
<dbReference type="EMBL" id="GDKF01000872">
    <property type="protein sequence ID" value="JAT77750.1"/>
    <property type="molecule type" value="Transcribed_RNA"/>
</dbReference>
<dbReference type="CDD" id="cd03499">
    <property type="entry name" value="SQR_TypeC_SdhC"/>
    <property type="match status" value="1"/>
</dbReference>
<dbReference type="AlphaFoldDB" id="A0A087SAY7"/>
<evidence type="ECO:0000313" key="9">
    <source>
        <dbReference type="EMBL" id="KFM22891.1"/>
    </source>
</evidence>
<organism evidence="9 11">
    <name type="scientific">Auxenochlorella protothecoides</name>
    <name type="common">Green microalga</name>
    <name type="synonym">Chlorella protothecoides</name>
    <dbReference type="NCBI Taxonomy" id="3075"/>
    <lineage>
        <taxon>Eukaryota</taxon>
        <taxon>Viridiplantae</taxon>
        <taxon>Chlorophyta</taxon>
        <taxon>core chlorophytes</taxon>
        <taxon>Trebouxiophyceae</taxon>
        <taxon>Chlorellales</taxon>
        <taxon>Chlorellaceae</taxon>
        <taxon>Auxenochlorella</taxon>
    </lineage>
</organism>
<dbReference type="InterPro" id="IPR014314">
    <property type="entry name" value="Succ_DH_cytb556"/>
</dbReference>
<keyword evidence="3" id="KW-0812">Transmembrane</keyword>
<dbReference type="EMBL" id="QOKY01000198">
    <property type="protein sequence ID" value="RMZ53397.1"/>
    <property type="molecule type" value="Genomic_DNA"/>
</dbReference>
<evidence type="ECO:0000256" key="1">
    <source>
        <dbReference type="ARBA" id="ARBA00004370"/>
    </source>
</evidence>
<evidence type="ECO:0000256" key="6">
    <source>
        <dbReference type="ARBA" id="ARBA00023004"/>
    </source>
</evidence>
<dbReference type="GO" id="GO:0006121">
    <property type="term" value="P:mitochondrial electron transport, succinate to ubiquinone"/>
    <property type="evidence" value="ECO:0007669"/>
    <property type="project" value="TreeGrafter"/>
</dbReference>
<dbReference type="Pfam" id="PF01127">
    <property type="entry name" value="Sdh_cyt"/>
    <property type="match status" value="1"/>
</dbReference>
<dbReference type="GO" id="GO:0005739">
    <property type="term" value="C:mitochondrion"/>
    <property type="evidence" value="ECO:0007669"/>
    <property type="project" value="GOC"/>
</dbReference>
<reference evidence="10" key="5">
    <citation type="submission" date="2018-11" db="EMBL/GenBank/DDBJ databases">
        <title>Characterization of plant carbon substrate utilization by Auxenochlorella protothecoides.</title>
        <authorList>
            <person name="Vogler B.W."/>
            <person name="Starkenburg S.R."/>
            <person name="Sudasinghe N."/>
            <person name="Schambach J.Y."/>
            <person name="Rollin J.A."/>
            <person name="Pattathil S."/>
            <person name="Barry A.N."/>
        </authorList>
    </citation>
    <scope>NUCLEOTIDE SEQUENCE [LARGE SCALE GENOMIC DNA]</scope>
    <source>
        <strain evidence="10">UTEX 25</strain>
    </source>
</reference>
<dbReference type="PANTHER" id="PTHR10978:SF5">
    <property type="entry name" value="SUCCINATE DEHYDROGENASE CYTOCHROME B560 SUBUNIT, MITOCHONDRIAL"/>
    <property type="match status" value="1"/>
</dbReference>
<sequence>MSRVQAFRSLQGLCSAQMRQQGQGLAAIGMQHAREYASVPEFWGRESTYHPGTDFLGTPKNHLDLVAKRPLSPDVMEIDHKQLHYKMPPGAISSITNRATGVMLSLGSGLTGYLALTGALSGAVEALTAAPLLLYPAKALIAWPLLYHYGGGVRHLYWDEYKYGIQVDKTSPLEVPAVTASSRGLLYGSIAASVLLAAVSL</sequence>
<evidence type="ECO:0000256" key="3">
    <source>
        <dbReference type="ARBA" id="ARBA00022692"/>
    </source>
</evidence>
<dbReference type="Proteomes" id="UP000028924">
    <property type="component" value="Unassembled WGS sequence"/>
</dbReference>
<reference evidence="12" key="3">
    <citation type="journal article" date="2018" name="Algal Res.">
        <title>Characterization of plant carbon substrate utilization by Auxenochlorella protothecoides.</title>
        <authorList>
            <person name="Vogler B.W."/>
            <person name="Starkenburg S.R."/>
            <person name="Sudasinghe N."/>
            <person name="Schambach J.Y."/>
            <person name="Rollin J.A."/>
            <person name="Pattathil S."/>
            <person name="Barry A.N."/>
        </authorList>
    </citation>
    <scope>NUCLEOTIDE SEQUENCE [LARGE SCALE GENOMIC DNA]</scope>
    <source>
        <strain evidence="12">UTEX 25</strain>
    </source>
</reference>
<dbReference type="eggNOG" id="ENOG502S9YU">
    <property type="taxonomic scope" value="Eukaryota"/>
</dbReference>
<comment type="subcellular location">
    <subcellularLocation>
        <location evidence="1">Membrane</location>
    </subcellularLocation>
</comment>
<dbReference type="GO" id="GO:0006099">
    <property type="term" value="P:tricarboxylic acid cycle"/>
    <property type="evidence" value="ECO:0007669"/>
    <property type="project" value="InterPro"/>
</dbReference>
<dbReference type="GO" id="GO:0046872">
    <property type="term" value="F:metal ion binding"/>
    <property type="evidence" value="ECO:0007669"/>
    <property type="project" value="UniProtKB-KW"/>
</dbReference>
<keyword evidence="7" id="KW-0472">Membrane</keyword>
<evidence type="ECO:0000313" key="8">
    <source>
        <dbReference type="EMBL" id="JAT77750.1"/>
    </source>
</evidence>
<protein>
    <submittedName>
        <fullName evidence="9">Succinate dehydrogenase cytochrome b560 subunit, mitochondrial</fullName>
    </submittedName>
</protein>
<evidence type="ECO:0000313" key="12">
    <source>
        <dbReference type="Proteomes" id="UP000279271"/>
    </source>
</evidence>
<evidence type="ECO:0000256" key="2">
    <source>
        <dbReference type="ARBA" id="ARBA00022617"/>
    </source>
</evidence>
<dbReference type="Gene3D" id="1.20.1300.10">
    <property type="entry name" value="Fumarate reductase/succinate dehydrogenase, transmembrane subunit"/>
    <property type="match status" value="1"/>
</dbReference>
<dbReference type="Proteomes" id="UP000279271">
    <property type="component" value="Unassembled WGS sequence"/>
</dbReference>
<dbReference type="GO" id="GO:0009055">
    <property type="term" value="F:electron transfer activity"/>
    <property type="evidence" value="ECO:0007669"/>
    <property type="project" value="InterPro"/>
</dbReference>
<dbReference type="KEGG" id="apro:F751_6400"/>
<dbReference type="PANTHER" id="PTHR10978">
    <property type="entry name" value="SUCCINATE DEHYDROGENASE CYTOCHROME B560 SUBUNIT"/>
    <property type="match status" value="1"/>
</dbReference>
<evidence type="ECO:0000256" key="5">
    <source>
        <dbReference type="ARBA" id="ARBA00022989"/>
    </source>
</evidence>
<evidence type="ECO:0000313" key="10">
    <source>
        <dbReference type="EMBL" id="RMZ53397.1"/>
    </source>
</evidence>
<keyword evidence="11" id="KW-1185">Reference proteome</keyword>
<reference evidence="8" key="2">
    <citation type="submission" date="2015-08" db="EMBL/GenBank/DDBJ databases">
        <authorList>
            <person name="Babu N.S."/>
            <person name="Beckwith C.J."/>
            <person name="Beseler K.G."/>
            <person name="Brison A."/>
            <person name="Carone J.V."/>
            <person name="Caskin T.P."/>
            <person name="Diamond M."/>
            <person name="Durham M.E."/>
            <person name="Foxe J.M."/>
            <person name="Go M."/>
            <person name="Henderson B.A."/>
            <person name="Jones I.B."/>
            <person name="McGettigan J.A."/>
            <person name="Micheletti S.J."/>
            <person name="Nasrallah M.E."/>
            <person name="Ortiz D."/>
            <person name="Piller C.R."/>
            <person name="Privatt S.R."/>
            <person name="Schneider S.L."/>
            <person name="Sharp S."/>
            <person name="Smith T.C."/>
            <person name="Stanton J.D."/>
            <person name="Ullery H.E."/>
            <person name="Wilson R.J."/>
            <person name="Serrano M.G."/>
            <person name="Buck G."/>
            <person name="Lee V."/>
            <person name="Wang Y."/>
            <person name="Carvalho R."/>
            <person name="Voegtly L."/>
            <person name="Shi R."/>
            <person name="Duckworth R."/>
            <person name="Johnson A."/>
            <person name="Loviza R."/>
            <person name="Walstead R."/>
            <person name="Shah Z."/>
            <person name="Kiflezghi M."/>
            <person name="Wade K."/>
            <person name="Ball S.L."/>
            <person name="Bradley K.W."/>
            <person name="Asai D.J."/>
            <person name="Bowman C.A."/>
            <person name="Russell D.A."/>
            <person name="Pope W.H."/>
            <person name="Jacobs-Sera D."/>
            <person name="Hendrix R.W."/>
            <person name="Hatfull G.F."/>
        </authorList>
    </citation>
    <scope>NUCLEOTIDE SEQUENCE</scope>
</reference>
<dbReference type="GeneID" id="23617791"/>
<reference evidence="9 11" key="1">
    <citation type="journal article" date="2014" name="BMC Genomics">
        <title>Oil accumulation mechanisms of the oleaginous microalga Chlorella protothecoides revealed through its genome, transcriptomes, and proteomes.</title>
        <authorList>
            <person name="Gao C."/>
            <person name="Wang Y."/>
            <person name="Shen Y."/>
            <person name="Yan D."/>
            <person name="He X."/>
            <person name="Dai J."/>
            <person name="Wu Q."/>
        </authorList>
    </citation>
    <scope>NUCLEOTIDE SEQUENCE [LARGE SCALE GENOMIC DNA]</scope>
    <source>
        <strain evidence="9 11">0710</strain>
    </source>
</reference>
<keyword evidence="5" id="KW-1133">Transmembrane helix</keyword>
<dbReference type="RefSeq" id="XP_011395757.1">
    <property type="nucleotide sequence ID" value="XM_011397455.1"/>
</dbReference>
<name>A0A087SAY7_AUXPR</name>
<dbReference type="InterPro" id="IPR034804">
    <property type="entry name" value="SQR/QFR_C/D"/>
</dbReference>
<dbReference type="EMBL" id="KL662083">
    <property type="protein sequence ID" value="KFM22891.1"/>
    <property type="molecule type" value="Genomic_DNA"/>
</dbReference>
<dbReference type="OrthoDB" id="588261at2759"/>
<dbReference type="InterPro" id="IPR000701">
    <property type="entry name" value="SuccDH_FuR_B_TM-su"/>
</dbReference>
<reference evidence="10" key="4">
    <citation type="submission" date="2018-10" db="EMBL/GenBank/DDBJ databases">
        <authorList>
            <person name="Hovde B."/>
            <person name="Zhang X."/>
        </authorList>
    </citation>
    <scope>NUCLEOTIDE SEQUENCE [LARGE SCALE GENOMIC DNA]</scope>
    <source>
        <strain evidence="10">UTEX 25</strain>
    </source>
</reference>